<feature type="transmembrane region" description="Helical" evidence="20">
    <location>
        <begin position="140"/>
        <end position="158"/>
    </location>
</feature>
<evidence type="ECO:0000313" key="23">
    <source>
        <dbReference type="EMBL" id="AAG27926.2"/>
    </source>
</evidence>
<dbReference type="Pfam" id="PF00032">
    <property type="entry name" value="Cytochrom_B_C"/>
    <property type="match status" value="1"/>
</dbReference>
<protein>
    <recommendedName>
        <fullName evidence="4 20">Cytochrome b</fullName>
    </recommendedName>
</protein>
<dbReference type="SUPFAM" id="SSF81648">
    <property type="entry name" value="a domain/subunit of cytochrome bc1 complex (Ubiquinol-cytochrome c reductase)"/>
    <property type="match status" value="1"/>
</dbReference>
<dbReference type="Gene3D" id="1.20.810.10">
    <property type="entry name" value="Cytochrome Bc1 Complex, Chain C"/>
    <property type="match status" value="1"/>
</dbReference>
<keyword evidence="5 20" id="KW-0813">Transport</keyword>
<feature type="transmembrane region" description="Helical" evidence="20">
    <location>
        <begin position="229"/>
        <end position="247"/>
    </location>
</feature>
<dbReference type="InterPro" id="IPR005798">
    <property type="entry name" value="Cyt_b/b6_C"/>
</dbReference>
<dbReference type="GO" id="GO:0008121">
    <property type="term" value="F:quinol-cytochrome-c reductase activity"/>
    <property type="evidence" value="ECO:0007669"/>
    <property type="project" value="InterPro"/>
</dbReference>
<feature type="binding site" description="axial binding residue" evidence="19">
    <location>
        <position position="196"/>
    </location>
    <ligand>
        <name>heme b</name>
        <dbReference type="ChEBI" id="CHEBI:60344"/>
        <label>b566</label>
    </ligand>
    <ligandPart>
        <name>Fe</name>
        <dbReference type="ChEBI" id="CHEBI:18248"/>
    </ligandPart>
</feature>
<feature type="binding site" description="axial binding residue" evidence="19">
    <location>
        <position position="83"/>
    </location>
    <ligand>
        <name>heme b</name>
        <dbReference type="ChEBI" id="CHEBI:60344"/>
        <label>b562</label>
    </ligand>
    <ligandPart>
        <name>Fe</name>
        <dbReference type="ChEBI" id="CHEBI:18248"/>
    </ligandPart>
</feature>
<feature type="binding site" description="axial binding residue" evidence="19">
    <location>
        <position position="182"/>
    </location>
    <ligand>
        <name>heme b</name>
        <dbReference type="ChEBI" id="CHEBI:60344"/>
        <label>b562</label>
    </ligand>
    <ligandPart>
        <name>Fe</name>
        <dbReference type="ChEBI" id="CHEBI:18248"/>
    </ligandPart>
</feature>
<comment type="function">
    <text evidence="1 20">Component of the ubiquinol-cytochrome c reductase complex (complex III or cytochrome b-c1 complex) that is part of the mitochondrial respiratory chain. The b-c1 complex mediates electron transfer from ubiquinol to cytochrome c. Contributes to the generation of a proton gradient across the mitochondrial membrane that is then used for ATP synthesis.</text>
</comment>
<accession>Q9GAW5</accession>
<comment type="cofactor">
    <cofactor evidence="20">
        <name>heme b</name>
        <dbReference type="ChEBI" id="CHEBI:60344"/>
    </cofactor>
    <text evidence="20">Binds 2 heme groups non-covalently.</text>
</comment>
<evidence type="ECO:0000256" key="20">
    <source>
        <dbReference type="RuleBase" id="RU362117"/>
    </source>
</evidence>
<dbReference type="AlphaFoldDB" id="Q9GAW5"/>
<comment type="subunit">
    <text evidence="3">The cytochrome bc1 complex contains 11 subunits: 3 respiratory subunits (MT-CYB, CYC1 and UQCRFS1), 2 core proteins (UQCRC1 and UQCRC2) and 6 low-molecular weight proteins (UQCRH/QCR6, UQCRB/QCR7, UQCRQ/QCR8, UQCR10/QCR9, UQCR11/QCR10 and a cleavage product of UQCRFS1). This cytochrome bc1 complex then forms a dimer.</text>
</comment>
<feature type="domain" description="Cytochrome b/b6 C-terminal region profile" evidence="22">
    <location>
        <begin position="210"/>
        <end position="379"/>
    </location>
</feature>
<evidence type="ECO:0000256" key="5">
    <source>
        <dbReference type="ARBA" id="ARBA00022448"/>
    </source>
</evidence>
<evidence type="ECO:0000256" key="4">
    <source>
        <dbReference type="ARBA" id="ARBA00013531"/>
    </source>
</evidence>
<feature type="transmembrane region" description="Helical" evidence="20">
    <location>
        <begin position="30"/>
        <end position="56"/>
    </location>
</feature>
<feature type="transmembrane region" description="Helical" evidence="20">
    <location>
        <begin position="77"/>
        <end position="98"/>
    </location>
</feature>
<evidence type="ECO:0000256" key="6">
    <source>
        <dbReference type="ARBA" id="ARBA00022617"/>
    </source>
</evidence>
<dbReference type="GO" id="GO:0006122">
    <property type="term" value="P:mitochondrial electron transport, ubiquinol to cytochrome c"/>
    <property type="evidence" value="ECO:0007669"/>
    <property type="project" value="TreeGrafter"/>
</dbReference>
<evidence type="ECO:0000256" key="15">
    <source>
        <dbReference type="ARBA" id="ARBA00023128"/>
    </source>
</evidence>
<dbReference type="SUPFAM" id="SSF81342">
    <property type="entry name" value="Transmembrane di-heme cytochromes"/>
    <property type="match status" value="1"/>
</dbReference>
<evidence type="ECO:0000259" key="22">
    <source>
        <dbReference type="PROSITE" id="PS51003"/>
    </source>
</evidence>
<dbReference type="PANTHER" id="PTHR19271">
    <property type="entry name" value="CYTOCHROME B"/>
    <property type="match status" value="1"/>
</dbReference>
<dbReference type="Pfam" id="PF00033">
    <property type="entry name" value="Cytochrome_B"/>
    <property type="match status" value="1"/>
</dbReference>
<evidence type="ECO:0000256" key="12">
    <source>
        <dbReference type="ARBA" id="ARBA00022989"/>
    </source>
</evidence>
<keyword evidence="13 19" id="KW-0408">Iron</keyword>
<feature type="transmembrane region" description="Helical" evidence="20">
    <location>
        <begin position="178"/>
        <end position="200"/>
    </location>
</feature>
<keyword evidence="10" id="KW-0999">Mitochondrion inner membrane</keyword>
<feature type="binding site" evidence="18">
    <location>
        <position position="201"/>
    </location>
    <ligand>
        <name>a ubiquinone</name>
        <dbReference type="ChEBI" id="CHEBI:16389"/>
    </ligand>
</feature>
<evidence type="ECO:0000256" key="3">
    <source>
        <dbReference type="ARBA" id="ARBA00011088"/>
    </source>
</evidence>
<dbReference type="PIRSF" id="PIRSF038885">
    <property type="entry name" value="COB"/>
    <property type="match status" value="1"/>
</dbReference>
<comment type="similarity">
    <text evidence="17 20">Belongs to the cytochrome b family.</text>
</comment>
<evidence type="ECO:0000256" key="17">
    <source>
        <dbReference type="ARBA" id="ARBA00061233"/>
    </source>
</evidence>
<keyword evidence="9 19" id="KW-0479">Metal-binding</keyword>
<feature type="binding site" description="axial binding residue" evidence="19">
    <location>
        <position position="97"/>
    </location>
    <ligand>
        <name>heme b</name>
        <dbReference type="ChEBI" id="CHEBI:60344"/>
        <label>b566</label>
    </ligand>
    <ligandPart>
        <name>Fe</name>
        <dbReference type="ChEBI" id="CHEBI:18248"/>
    </ligandPart>
</feature>
<evidence type="ECO:0000256" key="14">
    <source>
        <dbReference type="ARBA" id="ARBA00023075"/>
    </source>
</evidence>
<organism evidence="23">
    <name type="scientific">Dipodomys elator</name>
    <name type="common">Texas kangaroo rat</name>
    <dbReference type="NCBI Taxonomy" id="108144"/>
    <lineage>
        <taxon>Eukaryota</taxon>
        <taxon>Metazoa</taxon>
        <taxon>Chordata</taxon>
        <taxon>Craniata</taxon>
        <taxon>Vertebrata</taxon>
        <taxon>Euteleostomi</taxon>
        <taxon>Mammalia</taxon>
        <taxon>Eutheria</taxon>
        <taxon>Euarchontoglires</taxon>
        <taxon>Glires</taxon>
        <taxon>Rodentia</taxon>
        <taxon>Castorimorpha</taxon>
        <taxon>Heteromyidae</taxon>
        <taxon>Dipodomyinae</taxon>
        <taxon>Dipodomys</taxon>
    </lineage>
</organism>
<proteinExistence type="inferred from homology"/>
<evidence type="ECO:0000256" key="8">
    <source>
        <dbReference type="ARBA" id="ARBA00022692"/>
    </source>
</evidence>
<dbReference type="PROSITE" id="PS51002">
    <property type="entry name" value="CYTB_NTER"/>
    <property type="match status" value="1"/>
</dbReference>
<name>Q9GAW5_9RODE</name>
<feature type="transmembrane region" description="Helical" evidence="20">
    <location>
        <begin position="113"/>
        <end position="133"/>
    </location>
</feature>
<dbReference type="EMBL" id="AF172834">
    <property type="protein sequence ID" value="AAG27926.2"/>
    <property type="molecule type" value="Genomic_DNA"/>
</dbReference>
<comment type="subcellular location">
    <subcellularLocation>
        <location evidence="2">Mitochondrion inner membrane</location>
        <topology evidence="2">Multi-pass membrane protein</topology>
    </subcellularLocation>
</comment>
<evidence type="ECO:0000256" key="19">
    <source>
        <dbReference type="PIRSR" id="PIRSR038885-2"/>
    </source>
</evidence>
<evidence type="ECO:0000259" key="21">
    <source>
        <dbReference type="PROSITE" id="PS51002"/>
    </source>
</evidence>
<dbReference type="GO" id="GO:0016491">
    <property type="term" value="F:oxidoreductase activity"/>
    <property type="evidence" value="ECO:0007669"/>
    <property type="project" value="UniProtKB-UniRule"/>
</dbReference>
<dbReference type="InterPro" id="IPR027387">
    <property type="entry name" value="Cytb/b6-like_sf"/>
</dbReference>
<feature type="transmembrane region" description="Helical" evidence="20">
    <location>
        <begin position="288"/>
        <end position="307"/>
    </location>
</feature>
<sequence>MTIMRKTHPLMKMVNHAFIDLPTPSNISGWWNFGSLLGLCLIIQIASGLFLAMHYTPDTMTAFSSVTHICRDVNYGWLIRYMHANGASLFFMCLYLHIGRGMYYGSYSYLETWNIGIMLLFLTMATAFMGYVLPWGQMSFWGATVITNLLSAIPYIGTDLVEWIWGGFSVDKATLNRFFAFHFILPFIIAALAMVHLLFLHETGSNNPLGIPSDCDKIPFHPYYTTKDFLGIIILLTFFFTMVLFFPDLLGDPDNYSPANPLNTPPHIKPEWHFLFAYAILRSIPNKMGGVIALILSILILALLPHIQTAKQRSMMFRPISQFLFWLLVSDVFVLTWIGGQPVEPPFIMIGQIASLLYFTFILALMPIAGLNENKMLKW</sequence>
<geneLocation type="mitochondrion" evidence="23"/>
<dbReference type="GO" id="GO:0045275">
    <property type="term" value="C:respiratory chain complex III"/>
    <property type="evidence" value="ECO:0007669"/>
    <property type="project" value="InterPro"/>
</dbReference>
<keyword evidence="11 20" id="KW-0249">Electron transport</keyword>
<evidence type="ECO:0000256" key="11">
    <source>
        <dbReference type="ARBA" id="ARBA00022982"/>
    </source>
</evidence>
<comment type="cofactor">
    <cofactor evidence="19">
        <name>heme</name>
        <dbReference type="ChEBI" id="CHEBI:30413"/>
    </cofactor>
    <text evidence="19">Binds 2 heme groups non-covalently.</text>
</comment>
<keyword evidence="15 20" id="KW-0496">Mitochondrion</keyword>
<feature type="transmembrane region" description="Helical" evidence="20">
    <location>
        <begin position="346"/>
        <end position="371"/>
    </location>
</feature>
<dbReference type="GO" id="GO:0046872">
    <property type="term" value="F:metal ion binding"/>
    <property type="evidence" value="ECO:0007669"/>
    <property type="project" value="UniProtKB-UniRule"/>
</dbReference>
<keyword evidence="12 20" id="KW-1133">Transmembrane helix</keyword>
<dbReference type="InterPro" id="IPR048260">
    <property type="entry name" value="Cytochrome_b_C_euk/bac"/>
</dbReference>
<dbReference type="GO" id="GO:0005743">
    <property type="term" value="C:mitochondrial inner membrane"/>
    <property type="evidence" value="ECO:0007669"/>
    <property type="project" value="UniProtKB-SubCell"/>
</dbReference>
<dbReference type="InterPro" id="IPR016174">
    <property type="entry name" value="Di-haem_cyt_TM"/>
</dbReference>
<dbReference type="InterPro" id="IPR048259">
    <property type="entry name" value="Cytochrome_b_N_euk/bac"/>
</dbReference>
<evidence type="ECO:0000256" key="13">
    <source>
        <dbReference type="ARBA" id="ARBA00023004"/>
    </source>
</evidence>
<dbReference type="InterPro" id="IPR005797">
    <property type="entry name" value="Cyt_b/b6_N"/>
</dbReference>
<feature type="transmembrane region" description="Helical" evidence="20">
    <location>
        <begin position="319"/>
        <end position="340"/>
    </location>
</feature>
<evidence type="ECO:0000256" key="18">
    <source>
        <dbReference type="PIRSR" id="PIRSR038885-1"/>
    </source>
</evidence>
<evidence type="ECO:0000256" key="9">
    <source>
        <dbReference type="ARBA" id="ARBA00022723"/>
    </source>
</evidence>
<evidence type="ECO:0000256" key="16">
    <source>
        <dbReference type="ARBA" id="ARBA00023136"/>
    </source>
</evidence>
<dbReference type="CDD" id="cd00290">
    <property type="entry name" value="cytochrome_b_C"/>
    <property type="match status" value="1"/>
</dbReference>
<dbReference type="PROSITE" id="PS51003">
    <property type="entry name" value="CYTB_CTER"/>
    <property type="match status" value="1"/>
</dbReference>
<reference evidence="23" key="1">
    <citation type="journal article" date="2000" name="J. Mammal.">
        <title>Molecular systematics of Dipodomys elator (Rodentia: Heteromyidae) and its phylogeographic implications.</title>
        <authorList>
            <person name="Mantooth S.J."/>
            <person name="Jones C."/>
            <person name="Bradley R.D."/>
        </authorList>
    </citation>
    <scope>NUCLEOTIDE SEQUENCE</scope>
    <source>
        <strain evidence="23">TK20978</strain>
    </source>
</reference>
<dbReference type="InterPro" id="IPR030689">
    <property type="entry name" value="Cytochrome_b"/>
</dbReference>
<dbReference type="PANTHER" id="PTHR19271:SF16">
    <property type="entry name" value="CYTOCHROME B"/>
    <property type="match status" value="1"/>
</dbReference>
<keyword evidence="6 19" id="KW-0349">Heme</keyword>
<gene>
    <name evidence="23" type="primary">cytb</name>
</gene>
<keyword evidence="16 20" id="KW-0472">Membrane</keyword>
<keyword evidence="8 20" id="KW-0812">Transmembrane</keyword>
<feature type="domain" description="Cytochrome b/b6 N-terminal region profile" evidence="21">
    <location>
        <begin position="1"/>
        <end position="209"/>
    </location>
</feature>
<keyword evidence="14" id="KW-0830">Ubiquinone</keyword>
<keyword evidence="7 20" id="KW-0679">Respiratory chain</keyword>
<dbReference type="CDD" id="cd00284">
    <property type="entry name" value="Cytochrome_b_N"/>
    <property type="match status" value="1"/>
</dbReference>
<dbReference type="FunFam" id="1.20.810.10:FF:000002">
    <property type="entry name" value="Cytochrome b"/>
    <property type="match status" value="1"/>
</dbReference>
<evidence type="ECO:0000256" key="10">
    <source>
        <dbReference type="ARBA" id="ARBA00022792"/>
    </source>
</evidence>
<dbReference type="InterPro" id="IPR036150">
    <property type="entry name" value="Cyt_b/b6_C_sf"/>
</dbReference>
<evidence type="ECO:0000256" key="1">
    <source>
        <dbReference type="ARBA" id="ARBA00002566"/>
    </source>
</evidence>
<evidence type="ECO:0000256" key="7">
    <source>
        <dbReference type="ARBA" id="ARBA00022660"/>
    </source>
</evidence>
<evidence type="ECO:0000256" key="2">
    <source>
        <dbReference type="ARBA" id="ARBA00004448"/>
    </source>
</evidence>